<sequence length="194" mass="23244">MSDKKTLESELAEIEQQIDHLEVYEGDAKNHIYRYKLSCDRPNLEEWERILQDIEQELESLREQEATLIHRIRRLHIEWVCQIEESGRKLHEQGYNHGWPKSPKSRLMYLDGDVLVFPRDHGDRYSSHRFWLDTIIYHEPIICLGQDYFSSEQLGVTPDVIDRLYELEQLRLQGNRDTAVQEEIEAIRGTLRRR</sequence>
<protein>
    <submittedName>
        <fullName evidence="2">Uncharacterized protein</fullName>
    </submittedName>
</protein>
<keyword evidence="1" id="KW-0175">Coiled coil</keyword>
<evidence type="ECO:0000256" key="1">
    <source>
        <dbReference type="SAM" id="Coils"/>
    </source>
</evidence>
<dbReference type="AlphaFoldDB" id="A0A6C0AQE4"/>
<proteinExistence type="predicted"/>
<name>A0A6C0AQE4_9ZZZZ</name>
<evidence type="ECO:0000313" key="2">
    <source>
        <dbReference type="EMBL" id="QHS81816.1"/>
    </source>
</evidence>
<dbReference type="EMBL" id="MN740760">
    <property type="protein sequence ID" value="QHS81816.1"/>
    <property type="molecule type" value="Genomic_DNA"/>
</dbReference>
<feature type="coiled-coil region" evidence="1">
    <location>
        <begin position="4"/>
        <end position="71"/>
    </location>
</feature>
<accession>A0A6C0AQE4</accession>
<reference evidence="2" key="1">
    <citation type="journal article" date="2020" name="Nature">
        <title>Giant virus diversity and host interactions through global metagenomics.</title>
        <authorList>
            <person name="Schulz F."/>
            <person name="Roux S."/>
            <person name="Paez-Espino D."/>
            <person name="Jungbluth S."/>
            <person name="Walsh D.A."/>
            <person name="Denef V.J."/>
            <person name="McMahon K.D."/>
            <person name="Konstantinidis K.T."/>
            <person name="Eloe-Fadrosh E.A."/>
            <person name="Kyrpides N.C."/>
            <person name="Woyke T."/>
        </authorList>
    </citation>
    <scope>NUCLEOTIDE SEQUENCE</scope>
    <source>
        <strain evidence="2">GVMAG-S-1101164-72</strain>
    </source>
</reference>
<organism evidence="2">
    <name type="scientific">viral metagenome</name>
    <dbReference type="NCBI Taxonomy" id="1070528"/>
    <lineage>
        <taxon>unclassified sequences</taxon>
        <taxon>metagenomes</taxon>
        <taxon>organismal metagenomes</taxon>
    </lineage>
</organism>